<keyword evidence="1" id="KW-0812">Transmembrane</keyword>
<dbReference type="Proteomes" id="UP001215280">
    <property type="component" value="Unassembled WGS sequence"/>
</dbReference>
<evidence type="ECO:0000256" key="1">
    <source>
        <dbReference type="SAM" id="Phobius"/>
    </source>
</evidence>
<protein>
    <submittedName>
        <fullName evidence="2">Uncharacterized protein</fullName>
    </submittedName>
</protein>
<dbReference type="AlphaFoldDB" id="A0AAD7HV72"/>
<reference evidence="2" key="1">
    <citation type="submission" date="2023-03" db="EMBL/GenBank/DDBJ databases">
        <title>Massive genome expansion in bonnet fungi (Mycena s.s.) driven by repeated elements and novel gene families across ecological guilds.</title>
        <authorList>
            <consortium name="Lawrence Berkeley National Laboratory"/>
            <person name="Harder C.B."/>
            <person name="Miyauchi S."/>
            <person name="Viragh M."/>
            <person name="Kuo A."/>
            <person name="Thoen E."/>
            <person name="Andreopoulos B."/>
            <person name="Lu D."/>
            <person name="Skrede I."/>
            <person name="Drula E."/>
            <person name="Henrissat B."/>
            <person name="Morin E."/>
            <person name="Kohler A."/>
            <person name="Barry K."/>
            <person name="LaButti K."/>
            <person name="Morin E."/>
            <person name="Salamov A."/>
            <person name="Lipzen A."/>
            <person name="Mereny Z."/>
            <person name="Hegedus B."/>
            <person name="Baldrian P."/>
            <person name="Stursova M."/>
            <person name="Weitz H."/>
            <person name="Taylor A."/>
            <person name="Grigoriev I.V."/>
            <person name="Nagy L.G."/>
            <person name="Martin F."/>
            <person name="Kauserud H."/>
        </authorList>
    </citation>
    <scope>NUCLEOTIDE SEQUENCE</scope>
    <source>
        <strain evidence="2">CBHHK188m</strain>
    </source>
</reference>
<keyword evidence="3" id="KW-1185">Reference proteome</keyword>
<evidence type="ECO:0000313" key="3">
    <source>
        <dbReference type="Proteomes" id="UP001215280"/>
    </source>
</evidence>
<keyword evidence="1" id="KW-1133">Transmembrane helix</keyword>
<organism evidence="2 3">
    <name type="scientific">Mycena maculata</name>
    <dbReference type="NCBI Taxonomy" id="230809"/>
    <lineage>
        <taxon>Eukaryota</taxon>
        <taxon>Fungi</taxon>
        <taxon>Dikarya</taxon>
        <taxon>Basidiomycota</taxon>
        <taxon>Agaricomycotina</taxon>
        <taxon>Agaricomycetes</taxon>
        <taxon>Agaricomycetidae</taxon>
        <taxon>Agaricales</taxon>
        <taxon>Marasmiineae</taxon>
        <taxon>Mycenaceae</taxon>
        <taxon>Mycena</taxon>
    </lineage>
</organism>
<proteinExistence type="predicted"/>
<sequence>MVLAEIVAWQQWHEVLHAAWFLPFAVPRAIPWVCDLTLVDGHHVWLLAVHHGHQRTLHLGNGSRTHKDYLYRDFHRCKFRANPSSQTGPEIHDNGNVFRADTVGCISRTFAAFLSASTTVFITSTAVLTVISGKSTSIEVTSTGTSTTLVPVFTSAAGNSNTVHPSSINPGVIAGTVVAGTIVLVAVAWVIIRRRRAALRVLDSAENNLTPFSSPSDMQLPERRSTIASMRQLYISNEVNRAREKVRELEEVSSLLRSRSGSSHVSGVLLAAGSTNRNAAADAQPLSTNESLEAPESLEAKLQRAKRWRANGDLPGLWDDRMNRRRAIPNKLLIMNELSSCAYRENPTPAPFEEFEEIREIAERTSRENGDKSGTSDCGDGAFQKTVVFLTKAIVGSSPVAEHKYLIGTELRDISCLSSRIVGDLFINLIINGVLFIVGREEESSGHGFNLQDLLQDLYFPEGDKQRSEERDGVAEAFDIVPQTADNKVDRVGNNCAFGYNGLAIEPVFQEYGEDFRAKENVLEYLQPFDQHTHSVRTNWAAIVNILGIEDGDHEAVSNGTFQTRKR</sequence>
<dbReference type="EMBL" id="JARJLG010000200">
    <property type="protein sequence ID" value="KAJ7729079.1"/>
    <property type="molecule type" value="Genomic_DNA"/>
</dbReference>
<accession>A0AAD7HV72</accession>
<comment type="caution">
    <text evidence="2">The sequence shown here is derived from an EMBL/GenBank/DDBJ whole genome shotgun (WGS) entry which is preliminary data.</text>
</comment>
<gene>
    <name evidence="2" type="ORF">DFH07DRAFT_945648</name>
</gene>
<feature type="transmembrane region" description="Helical" evidence="1">
    <location>
        <begin position="171"/>
        <end position="192"/>
    </location>
</feature>
<evidence type="ECO:0000313" key="2">
    <source>
        <dbReference type="EMBL" id="KAJ7729079.1"/>
    </source>
</evidence>
<keyword evidence="1" id="KW-0472">Membrane</keyword>
<name>A0AAD7HV72_9AGAR</name>